<proteinExistence type="predicted"/>
<organism evidence="1 2">
    <name type="scientific">Saccharophagus degradans</name>
    <dbReference type="NCBI Taxonomy" id="86304"/>
    <lineage>
        <taxon>Bacteria</taxon>
        <taxon>Pseudomonadati</taxon>
        <taxon>Pseudomonadota</taxon>
        <taxon>Gammaproteobacteria</taxon>
        <taxon>Cellvibrionales</taxon>
        <taxon>Cellvibrionaceae</taxon>
        <taxon>Saccharophagus</taxon>
    </lineage>
</organism>
<dbReference type="Proteomes" id="UP001169760">
    <property type="component" value="Unassembled WGS sequence"/>
</dbReference>
<gene>
    <name evidence="1" type="ORF">Q4521_01540</name>
</gene>
<dbReference type="AlphaFoldDB" id="A0AAW7X035"/>
<name>A0AAW7X035_9GAMM</name>
<reference evidence="1" key="1">
    <citation type="submission" date="2023-07" db="EMBL/GenBank/DDBJ databases">
        <title>Genome content predicts the carbon catabolic preferences of heterotrophic bacteria.</title>
        <authorList>
            <person name="Gralka M."/>
        </authorList>
    </citation>
    <scope>NUCLEOTIDE SEQUENCE</scope>
    <source>
        <strain evidence="1">I3M17_2</strain>
    </source>
</reference>
<dbReference type="RefSeq" id="WP_303490385.1">
    <property type="nucleotide sequence ID" value="NZ_JAUOPB010000001.1"/>
</dbReference>
<protein>
    <submittedName>
        <fullName evidence="1">Uncharacterized protein</fullName>
    </submittedName>
</protein>
<evidence type="ECO:0000313" key="2">
    <source>
        <dbReference type="Proteomes" id="UP001169760"/>
    </source>
</evidence>
<accession>A0AAW7X035</accession>
<comment type="caution">
    <text evidence="1">The sequence shown here is derived from an EMBL/GenBank/DDBJ whole genome shotgun (WGS) entry which is preliminary data.</text>
</comment>
<sequence>MWDGIRKIVKELPIQIKICFIDGSESDYSKWINFPSEGYGDIKSFGPFRLSEVSKVKIDVVEDRKLGRLLKEKKISHAKEVGNYLGKEKIVFEEKGGVFIVEVGLSGQT</sequence>
<dbReference type="EMBL" id="JAUOPB010000001">
    <property type="protein sequence ID" value="MDO6421146.1"/>
    <property type="molecule type" value="Genomic_DNA"/>
</dbReference>
<evidence type="ECO:0000313" key="1">
    <source>
        <dbReference type="EMBL" id="MDO6421146.1"/>
    </source>
</evidence>